<dbReference type="PANTHER" id="PTHR46082:SF11">
    <property type="entry name" value="AAA+ ATPASE DOMAIN-CONTAINING PROTEIN-RELATED"/>
    <property type="match status" value="1"/>
</dbReference>
<feature type="compositionally biased region" description="Polar residues" evidence="1">
    <location>
        <begin position="391"/>
        <end position="402"/>
    </location>
</feature>
<dbReference type="Gene3D" id="3.40.50.1580">
    <property type="entry name" value="Nucleoside phosphorylase domain"/>
    <property type="match status" value="1"/>
</dbReference>
<sequence length="506" mass="56078">MADKGCFSRDRYTVGWLCALPVEFAAAKVMLDEVHEDCIAEPETDSTYQLGRIGEHNIVIACLPESQIGTSSAAAVANWMKLTFTSIRVRLMVGIGGGVPSTAADIRLGDVVISRPENSYGGVVQHDFGKLTSSGFRRTGFLNAPPKILLNAVASLKVKHMLGDQQFPEFISKFNCLPEFRRKNAGRDVLFDSNYDHAEGATCSGSCDKERIIHRKQRRQRNKNLHYGNIASGNQVIKSAAERDRISSELGGVLCFEMEAAGLMNEFPCLVIRGICDYSDSHKNKRWQPYAAAAAAARAKELLSVIPRAQQHEPKLSILWPSPSNSVPYQQGYRNLTGELALFQRLKADYEVEISNLVSRWLLDDSSPRCLLILDKADIEAMSFPITKPYISSSEPEKNTQAARMPYGSPKITELVTPEPRCSMPARNHPNTQQLKSTNQTKVEREDNSPAPTKMIKTETTLKIPSKHQTPSNNQSASMPTASRTTNKPTIRTSQHPMVTRSRSAQ</sequence>
<reference evidence="3" key="1">
    <citation type="journal article" date="2023" name="IMA Fungus">
        <title>Comparative genomic study of the Penicillium genus elucidates a diverse pangenome and 15 lateral gene transfer events.</title>
        <authorList>
            <person name="Petersen C."/>
            <person name="Sorensen T."/>
            <person name="Nielsen M.R."/>
            <person name="Sondergaard T.E."/>
            <person name="Sorensen J.L."/>
            <person name="Fitzpatrick D.A."/>
            <person name="Frisvad J.C."/>
            <person name="Nielsen K.L."/>
        </authorList>
    </citation>
    <scope>NUCLEOTIDE SEQUENCE</scope>
    <source>
        <strain evidence="3">IBT 17514</strain>
    </source>
</reference>
<dbReference type="EMBL" id="JAQJAN010000011">
    <property type="protein sequence ID" value="KAJ5719270.1"/>
    <property type="molecule type" value="Genomic_DNA"/>
</dbReference>
<accession>A0AAD6HIA1</accession>
<dbReference type="GO" id="GO:0009116">
    <property type="term" value="P:nucleoside metabolic process"/>
    <property type="evidence" value="ECO:0007669"/>
    <property type="project" value="InterPro"/>
</dbReference>
<protein>
    <recommendedName>
        <fullName evidence="2">Nucleoside phosphorylase domain-containing protein</fullName>
    </recommendedName>
</protein>
<dbReference type="InterPro" id="IPR035994">
    <property type="entry name" value="Nucleoside_phosphorylase_sf"/>
</dbReference>
<feature type="compositionally biased region" description="Polar residues" evidence="1">
    <location>
        <begin position="458"/>
        <end position="506"/>
    </location>
</feature>
<evidence type="ECO:0000259" key="2">
    <source>
        <dbReference type="Pfam" id="PF01048"/>
    </source>
</evidence>
<dbReference type="Proteomes" id="UP001215712">
    <property type="component" value="Unassembled WGS sequence"/>
</dbReference>
<feature type="region of interest" description="Disordered" evidence="1">
    <location>
        <begin position="391"/>
        <end position="506"/>
    </location>
</feature>
<evidence type="ECO:0000256" key="1">
    <source>
        <dbReference type="SAM" id="MobiDB-lite"/>
    </source>
</evidence>
<gene>
    <name evidence="3" type="ORF">N7493_007725</name>
</gene>
<keyword evidence="4" id="KW-1185">Reference proteome</keyword>
<dbReference type="PANTHER" id="PTHR46082">
    <property type="entry name" value="ATP/GTP-BINDING PROTEIN-RELATED"/>
    <property type="match status" value="1"/>
</dbReference>
<feature type="domain" description="Nucleoside phosphorylase" evidence="2">
    <location>
        <begin position="17"/>
        <end position="295"/>
    </location>
</feature>
<dbReference type="InterPro" id="IPR000845">
    <property type="entry name" value="Nucleoside_phosphorylase_d"/>
</dbReference>
<dbReference type="Pfam" id="PF01048">
    <property type="entry name" value="PNP_UDP_1"/>
    <property type="match status" value="1"/>
</dbReference>
<proteinExistence type="predicted"/>
<feature type="compositionally biased region" description="Polar residues" evidence="1">
    <location>
        <begin position="429"/>
        <end position="441"/>
    </location>
</feature>
<dbReference type="InterPro" id="IPR053137">
    <property type="entry name" value="NLR-like"/>
</dbReference>
<evidence type="ECO:0000313" key="4">
    <source>
        <dbReference type="Proteomes" id="UP001215712"/>
    </source>
</evidence>
<dbReference type="SUPFAM" id="SSF53167">
    <property type="entry name" value="Purine and uridine phosphorylases"/>
    <property type="match status" value="1"/>
</dbReference>
<name>A0AAD6HIA1_9EURO</name>
<reference evidence="3" key="2">
    <citation type="submission" date="2023-01" db="EMBL/GenBank/DDBJ databases">
        <authorList>
            <person name="Petersen C."/>
        </authorList>
    </citation>
    <scope>NUCLEOTIDE SEQUENCE</scope>
    <source>
        <strain evidence="3">IBT 17514</strain>
    </source>
</reference>
<comment type="caution">
    <text evidence="3">The sequence shown here is derived from an EMBL/GenBank/DDBJ whole genome shotgun (WGS) entry which is preliminary data.</text>
</comment>
<dbReference type="GO" id="GO:0003824">
    <property type="term" value="F:catalytic activity"/>
    <property type="evidence" value="ECO:0007669"/>
    <property type="project" value="InterPro"/>
</dbReference>
<evidence type="ECO:0000313" key="3">
    <source>
        <dbReference type="EMBL" id="KAJ5719270.1"/>
    </source>
</evidence>
<dbReference type="AlphaFoldDB" id="A0AAD6HIA1"/>
<organism evidence="3 4">
    <name type="scientific">Penicillium malachiteum</name>
    <dbReference type="NCBI Taxonomy" id="1324776"/>
    <lineage>
        <taxon>Eukaryota</taxon>
        <taxon>Fungi</taxon>
        <taxon>Dikarya</taxon>
        <taxon>Ascomycota</taxon>
        <taxon>Pezizomycotina</taxon>
        <taxon>Eurotiomycetes</taxon>
        <taxon>Eurotiomycetidae</taxon>
        <taxon>Eurotiales</taxon>
        <taxon>Aspergillaceae</taxon>
        <taxon>Penicillium</taxon>
    </lineage>
</organism>